<evidence type="ECO:0000256" key="9">
    <source>
        <dbReference type="ARBA" id="ARBA00023102"/>
    </source>
</evidence>
<keyword evidence="4 12" id="KW-0028">Amino-acid biosynthesis</keyword>
<evidence type="ECO:0000256" key="6">
    <source>
        <dbReference type="ARBA" id="ARBA00022801"/>
    </source>
</evidence>
<dbReference type="InterPro" id="IPR020867">
    <property type="entry name" value="THF_DH/CycHdrlase_CS"/>
</dbReference>
<feature type="binding site" evidence="12">
    <location>
        <position position="254"/>
    </location>
    <ligand>
        <name>NADP(+)</name>
        <dbReference type="ChEBI" id="CHEBI:58349"/>
    </ligand>
</feature>
<dbReference type="InterPro" id="IPR046346">
    <property type="entry name" value="Aminoacid_DH-like_N_sf"/>
</dbReference>
<gene>
    <name evidence="12" type="primary">folD</name>
    <name evidence="15" type="ORF">SAMN05216387_104218</name>
</gene>
<comment type="pathway">
    <text evidence="1 12">One-carbon metabolism; tetrahydrofolate interconversion.</text>
</comment>
<dbReference type="GO" id="GO:0004477">
    <property type="term" value="F:methenyltetrahydrofolate cyclohydrolase activity"/>
    <property type="evidence" value="ECO:0007669"/>
    <property type="project" value="UniProtKB-UniRule"/>
</dbReference>
<dbReference type="EC" id="1.5.1.5" evidence="12"/>
<evidence type="ECO:0000313" key="16">
    <source>
        <dbReference type="Proteomes" id="UP000198620"/>
    </source>
</evidence>
<sequence length="307" mass="33160">MPLIKGTLRLEYNCRPNIATLQTMSAKIINGNAIAREVRAEWKIRATNLAERGTRPGLAVVIVGDNPASSIYVRNKAKACNEIGIYSEIHEFPENSVQDEVIRRIQELNGNPLIHGILVQLPLPRHFDSGKVIASIAVEKDVDGFHLYNVGALVTGNTIFPPCTPYGVMKMLEKSAIPIEGQHAVVVGRSNIVGKPMALMLLQKGATVTICTSKTRELADHTRRADILVVAAGKPRMITANMVKAGATVIDVGINRMPDGKITGDVDFESVKEKAGNITPVPGGVGPMTITMLLCNTIEAAERASRR</sequence>
<dbReference type="InterPro" id="IPR036291">
    <property type="entry name" value="NAD(P)-bd_dom_sf"/>
</dbReference>
<dbReference type="Proteomes" id="UP000198620">
    <property type="component" value="Unassembled WGS sequence"/>
</dbReference>
<dbReference type="Gene3D" id="3.40.50.10860">
    <property type="entry name" value="Leucine Dehydrogenase, chain A, domain 1"/>
    <property type="match status" value="1"/>
</dbReference>
<evidence type="ECO:0000256" key="12">
    <source>
        <dbReference type="HAMAP-Rule" id="MF_01576"/>
    </source>
</evidence>
<dbReference type="PROSITE" id="PS00766">
    <property type="entry name" value="THF_DHG_CYH_1"/>
    <property type="match status" value="1"/>
</dbReference>
<comment type="function">
    <text evidence="12">Catalyzes the oxidation of 5,10-methylenetetrahydrofolate to 5,10-methenyltetrahydrofolate and then the hydrolysis of 5,10-methenyltetrahydrofolate to 10-formyltetrahydrofolate.</text>
</comment>
<dbReference type="EMBL" id="FOBH01000004">
    <property type="protein sequence ID" value="SEL04693.1"/>
    <property type="molecule type" value="Genomic_DNA"/>
</dbReference>
<accession>A0A1H7M0E3</accession>
<dbReference type="AlphaFoldDB" id="A0A1H7M0E3"/>
<evidence type="ECO:0000256" key="2">
    <source>
        <dbReference type="ARBA" id="ARBA00011738"/>
    </source>
</evidence>
<proteinExistence type="inferred from homology"/>
<dbReference type="SUPFAM" id="SSF53223">
    <property type="entry name" value="Aminoacid dehydrogenase-like, N-terminal domain"/>
    <property type="match status" value="1"/>
</dbReference>
<dbReference type="GO" id="GO:0009086">
    <property type="term" value="P:methionine biosynthetic process"/>
    <property type="evidence" value="ECO:0007669"/>
    <property type="project" value="UniProtKB-KW"/>
</dbReference>
<dbReference type="EC" id="3.5.4.9" evidence="12"/>
<dbReference type="Pfam" id="PF00763">
    <property type="entry name" value="THF_DHG_CYH"/>
    <property type="match status" value="1"/>
</dbReference>
<dbReference type="InterPro" id="IPR000672">
    <property type="entry name" value="THF_DH/CycHdrlase"/>
</dbReference>
<dbReference type="CDD" id="cd01080">
    <property type="entry name" value="NAD_bind_m-THF_DH_Cyclohyd"/>
    <property type="match status" value="1"/>
</dbReference>
<evidence type="ECO:0000313" key="15">
    <source>
        <dbReference type="EMBL" id="SEL04693.1"/>
    </source>
</evidence>
<comment type="catalytic activity">
    <reaction evidence="12">
        <text>(6R)-5,10-methenyltetrahydrofolate + H2O = (6R)-10-formyltetrahydrofolate + H(+)</text>
        <dbReference type="Rhea" id="RHEA:23700"/>
        <dbReference type="ChEBI" id="CHEBI:15377"/>
        <dbReference type="ChEBI" id="CHEBI:15378"/>
        <dbReference type="ChEBI" id="CHEBI:57455"/>
        <dbReference type="ChEBI" id="CHEBI:195366"/>
        <dbReference type="EC" id="3.5.4.9"/>
    </reaction>
</comment>
<evidence type="ECO:0000256" key="1">
    <source>
        <dbReference type="ARBA" id="ARBA00004777"/>
    </source>
</evidence>
<dbReference type="GO" id="GO:0000105">
    <property type="term" value="P:L-histidine biosynthetic process"/>
    <property type="evidence" value="ECO:0007669"/>
    <property type="project" value="UniProtKB-KW"/>
</dbReference>
<keyword evidence="8 12" id="KW-0560">Oxidoreductase</keyword>
<feature type="domain" description="Tetrahydrofolate dehydrogenase/cyclohydrolase catalytic" evidence="13">
    <location>
        <begin position="29"/>
        <end position="143"/>
    </location>
</feature>
<comment type="subunit">
    <text evidence="2 12">Homodimer.</text>
</comment>
<dbReference type="GO" id="GO:0004488">
    <property type="term" value="F:methylenetetrahydrofolate dehydrogenase (NADP+) activity"/>
    <property type="evidence" value="ECO:0007669"/>
    <property type="project" value="UniProtKB-UniRule"/>
</dbReference>
<comment type="caution">
    <text evidence="12">Lacks conserved residue(s) required for the propagation of feature annotation.</text>
</comment>
<dbReference type="GO" id="GO:0005829">
    <property type="term" value="C:cytosol"/>
    <property type="evidence" value="ECO:0007669"/>
    <property type="project" value="TreeGrafter"/>
</dbReference>
<keyword evidence="16" id="KW-1185">Reference proteome</keyword>
<evidence type="ECO:0000256" key="7">
    <source>
        <dbReference type="ARBA" id="ARBA00022857"/>
    </source>
</evidence>
<keyword evidence="7 12" id="KW-0521">NADP</keyword>
<keyword evidence="11 12" id="KW-0511">Multifunctional enzyme</keyword>
<protein>
    <recommendedName>
        <fullName evidence="12">Bifunctional protein FolD</fullName>
    </recommendedName>
    <domain>
        <recommendedName>
            <fullName evidence="12">Methylenetetrahydrofolate dehydrogenase</fullName>
            <ecNumber evidence="12">1.5.1.5</ecNumber>
        </recommendedName>
    </domain>
    <domain>
        <recommendedName>
            <fullName evidence="12">Methenyltetrahydrofolate cyclohydrolase</fullName>
            <ecNumber evidence="12">3.5.4.9</ecNumber>
        </recommendedName>
    </domain>
</protein>
<dbReference type="PROSITE" id="PS00767">
    <property type="entry name" value="THF_DHG_CYH_2"/>
    <property type="match status" value="1"/>
</dbReference>
<dbReference type="STRING" id="1233.SAMN05216387_104218"/>
<dbReference type="PANTHER" id="PTHR48099">
    <property type="entry name" value="C-1-TETRAHYDROFOLATE SYNTHASE, CYTOPLASMIC-RELATED"/>
    <property type="match status" value="1"/>
</dbReference>
<organism evidence="15 16">
    <name type="scientific">Nitrosovibrio tenuis</name>
    <dbReference type="NCBI Taxonomy" id="1233"/>
    <lineage>
        <taxon>Bacteria</taxon>
        <taxon>Pseudomonadati</taxon>
        <taxon>Pseudomonadota</taxon>
        <taxon>Betaproteobacteria</taxon>
        <taxon>Nitrosomonadales</taxon>
        <taxon>Nitrosomonadaceae</taxon>
        <taxon>Nitrosovibrio</taxon>
    </lineage>
</organism>
<dbReference type="GO" id="GO:0006164">
    <property type="term" value="P:purine nucleotide biosynthetic process"/>
    <property type="evidence" value="ECO:0007669"/>
    <property type="project" value="UniProtKB-KW"/>
</dbReference>
<keyword evidence="10 12" id="KW-0486">Methionine biosynthesis</keyword>
<dbReference type="Gene3D" id="3.40.50.720">
    <property type="entry name" value="NAD(P)-binding Rossmann-like Domain"/>
    <property type="match status" value="1"/>
</dbReference>
<dbReference type="PANTHER" id="PTHR48099:SF5">
    <property type="entry name" value="C-1-TETRAHYDROFOLATE SYNTHASE, CYTOPLASMIC"/>
    <property type="match status" value="1"/>
</dbReference>
<dbReference type="NCBIfam" id="NF010783">
    <property type="entry name" value="PRK14186.1"/>
    <property type="match status" value="1"/>
</dbReference>
<dbReference type="InterPro" id="IPR020631">
    <property type="entry name" value="THF_DH/CycHdrlase_NAD-bd_dom"/>
</dbReference>
<evidence type="ECO:0000259" key="14">
    <source>
        <dbReference type="Pfam" id="PF02882"/>
    </source>
</evidence>
<dbReference type="FunFam" id="3.40.50.10860:FF:000005">
    <property type="entry name" value="C-1-tetrahydrofolate synthase, cytoplasmic, putative"/>
    <property type="match status" value="1"/>
</dbReference>
<comment type="catalytic activity">
    <reaction evidence="12">
        <text>(6R)-5,10-methylene-5,6,7,8-tetrahydrofolate + NADP(+) = (6R)-5,10-methenyltetrahydrofolate + NADPH</text>
        <dbReference type="Rhea" id="RHEA:22812"/>
        <dbReference type="ChEBI" id="CHEBI:15636"/>
        <dbReference type="ChEBI" id="CHEBI:57455"/>
        <dbReference type="ChEBI" id="CHEBI:57783"/>
        <dbReference type="ChEBI" id="CHEBI:58349"/>
        <dbReference type="EC" id="1.5.1.5"/>
    </reaction>
</comment>
<feature type="binding site" evidence="12">
    <location>
        <begin position="188"/>
        <end position="190"/>
    </location>
    <ligand>
        <name>NADP(+)</name>
        <dbReference type="ChEBI" id="CHEBI:58349"/>
    </ligand>
</feature>
<dbReference type="HAMAP" id="MF_01576">
    <property type="entry name" value="THF_DHG_CYH"/>
    <property type="match status" value="1"/>
</dbReference>
<dbReference type="SUPFAM" id="SSF51735">
    <property type="entry name" value="NAD(P)-binding Rossmann-fold domains"/>
    <property type="match status" value="1"/>
</dbReference>
<comment type="similarity">
    <text evidence="12">Belongs to the tetrahydrofolate dehydrogenase/cyclohydrolase family.</text>
</comment>
<dbReference type="InterPro" id="IPR020630">
    <property type="entry name" value="THF_DH/CycHdrlase_cat_dom"/>
</dbReference>
<keyword evidence="3 12" id="KW-0554">One-carbon metabolism</keyword>
<evidence type="ECO:0000256" key="11">
    <source>
        <dbReference type="ARBA" id="ARBA00023268"/>
    </source>
</evidence>
<name>A0A1H7M0E3_9PROT</name>
<keyword evidence="6 12" id="KW-0378">Hydrolase</keyword>
<dbReference type="Pfam" id="PF02882">
    <property type="entry name" value="THF_DHG_CYH_C"/>
    <property type="match status" value="1"/>
</dbReference>
<dbReference type="FunFam" id="3.40.50.720:FF:000094">
    <property type="entry name" value="Bifunctional protein FolD"/>
    <property type="match status" value="1"/>
</dbReference>
<evidence type="ECO:0000256" key="4">
    <source>
        <dbReference type="ARBA" id="ARBA00022605"/>
    </source>
</evidence>
<keyword evidence="5 12" id="KW-0658">Purine biosynthesis</keyword>
<evidence type="ECO:0000256" key="5">
    <source>
        <dbReference type="ARBA" id="ARBA00022755"/>
    </source>
</evidence>
<dbReference type="GO" id="GO:0035999">
    <property type="term" value="P:tetrahydrofolate interconversion"/>
    <property type="evidence" value="ECO:0007669"/>
    <property type="project" value="UniProtKB-UniRule"/>
</dbReference>
<evidence type="ECO:0000256" key="3">
    <source>
        <dbReference type="ARBA" id="ARBA00022563"/>
    </source>
</evidence>
<evidence type="ECO:0000256" key="8">
    <source>
        <dbReference type="ARBA" id="ARBA00023002"/>
    </source>
</evidence>
<dbReference type="NCBIfam" id="NF010786">
    <property type="entry name" value="PRK14189.1"/>
    <property type="match status" value="1"/>
</dbReference>
<feature type="domain" description="Tetrahydrofolate dehydrogenase/cyclohydrolase NAD(P)-binding" evidence="14">
    <location>
        <begin position="162"/>
        <end position="304"/>
    </location>
</feature>
<dbReference type="UniPathway" id="UPA00193"/>
<evidence type="ECO:0000259" key="13">
    <source>
        <dbReference type="Pfam" id="PF00763"/>
    </source>
</evidence>
<dbReference type="NCBIfam" id="NF008058">
    <property type="entry name" value="PRK10792.1"/>
    <property type="match status" value="1"/>
</dbReference>
<reference evidence="15 16" key="1">
    <citation type="submission" date="2016-10" db="EMBL/GenBank/DDBJ databases">
        <authorList>
            <person name="de Groot N.N."/>
        </authorList>
    </citation>
    <scope>NUCLEOTIDE SEQUENCE [LARGE SCALE GENOMIC DNA]</scope>
    <source>
        <strain evidence="15 16">Nv1</strain>
    </source>
</reference>
<dbReference type="PRINTS" id="PR00085">
    <property type="entry name" value="THFDHDRGNASE"/>
</dbReference>
<evidence type="ECO:0000256" key="10">
    <source>
        <dbReference type="ARBA" id="ARBA00023167"/>
    </source>
</evidence>
<keyword evidence="9 12" id="KW-0368">Histidine biosynthesis</keyword>